<sequence>MSLRDDDVLAQCHRLSRLGLQNQAQASASLLLDDDTVSPQIRADALTRLVWIKFHQGQHAAAEAVAADAIDLCCALQDPVRESVARAYHARVLCEGHDLVKAADEATAAVRIARSTGAALPQSIALTMLAIICSPLGINDAGVDLAREAIALAEQSGDSEALAHALINDGSIHADYLYRLGSGTDDEKKGFLEHAIRQSERACRLAAAHDDGEMCRLAGFNLIEFLLMAGRPDQAEAVMRETAFHPENASARGAVHLMHVTNLLQIARGDLAGGIASLQRAIEAYIAYPFIELAVFSSDYLARALAQSGDFKSAYHEQQRFQALSQQLGDKRSGGHLRSALMRDQVDELRAAIAVERERIASLTKVHADLQAEAEQLLKASLEDPLTGIGNRRRMKAVTAELNSRHTPYAMSILDLDHFKSINDRFSHLVGDAVIKTVGSMMHGILSNHLTMSGFAIRLGGEEFCAILMTESEADAQAVCEEFRTSLEAYDWGGIAAGLRVTASIGLAMACEAPDDHARLALADARLYRAKRGGRNSVVADG</sequence>
<dbReference type="AlphaFoldDB" id="A0A964DZL8"/>
<gene>
    <name evidence="5" type="ORF">ASILVAE211_15590</name>
</gene>
<evidence type="ECO:0000259" key="4">
    <source>
        <dbReference type="PROSITE" id="PS50887"/>
    </source>
</evidence>
<feature type="domain" description="GGDEF" evidence="4">
    <location>
        <begin position="407"/>
        <end position="542"/>
    </location>
</feature>
<name>A0A964DZL8_9PROT</name>
<feature type="coiled-coil region" evidence="3">
    <location>
        <begin position="346"/>
        <end position="380"/>
    </location>
</feature>
<dbReference type="EMBL" id="JAESVB010000007">
    <property type="protein sequence ID" value="MCB8876615.1"/>
    <property type="molecule type" value="Genomic_DNA"/>
</dbReference>
<dbReference type="InterPro" id="IPR043128">
    <property type="entry name" value="Rev_trsase/Diguanyl_cyclase"/>
</dbReference>
<dbReference type="InterPro" id="IPR029787">
    <property type="entry name" value="Nucleotide_cyclase"/>
</dbReference>
<dbReference type="SUPFAM" id="SSF48452">
    <property type="entry name" value="TPR-like"/>
    <property type="match status" value="1"/>
</dbReference>
<dbReference type="PANTHER" id="PTHR45138">
    <property type="entry name" value="REGULATORY COMPONENTS OF SENSORY TRANSDUCTION SYSTEM"/>
    <property type="match status" value="1"/>
</dbReference>
<dbReference type="SMART" id="SM00267">
    <property type="entry name" value="GGDEF"/>
    <property type="match status" value="1"/>
</dbReference>
<reference evidence="5" key="1">
    <citation type="journal article" date="2021" name="Microorganisms">
        <title>Acidisoma silvae sp. nov. and Acidisomacellulosilytica sp. nov., Two Acidophilic Bacteria Isolated from Decaying Wood, Hydrolyzing Cellulose and Producing Poly-3-hydroxybutyrate.</title>
        <authorList>
            <person name="Mieszkin S."/>
            <person name="Pouder E."/>
            <person name="Uroz S."/>
            <person name="Simon-Colin C."/>
            <person name="Alain K."/>
        </authorList>
    </citation>
    <scope>NUCLEOTIDE SEQUENCE</scope>
    <source>
        <strain evidence="5">HW T2.11</strain>
    </source>
</reference>
<keyword evidence="3" id="KW-0175">Coiled coil</keyword>
<dbReference type="Proteomes" id="UP000708298">
    <property type="component" value="Unassembled WGS sequence"/>
</dbReference>
<protein>
    <recommendedName>
        <fullName evidence="1">diguanylate cyclase</fullName>
        <ecNumber evidence="1">2.7.7.65</ecNumber>
    </recommendedName>
</protein>
<dbReference type="Gene3D" id="3.30.70.270">
    <property type="match status" value="1"/>
</dbReference>
<evidence type="ECO:0000313" key="6">
    <source>
        <dbReference type="Proteomes" id="UP000708298"/>
    </source>
</evidence>
<dbReference type="InterPro" id="IPR050469">
    <property type="entry name" value="Diguanylate_Cyclase"/>
</dbReference>
<dbReference type="NCBIfam" id="TIGR00254">
    <property type="entry name" value="GGDEF"/>
    <property type="match status" value="1"/>
</dbReference>
<dbReference type="EC" id="2.7.7.65" evidence="1"/>
<keyword evidence="6" id="KW-1185">Reference proteome</keyword>
<accession>A0A964DZL8</accession>
<dbReference type="GO" id="GO:0005886">
    <property type="term" value="C:plasma membrane"/>
    <property type="evidence" value="ECO:0007669"/>
    <property type="project" value="TreeGrafter"/>
</dbReference>
<comment type="caution">
    <text evidence="5">The sequence shown here is derived from an EMBL/GenBank/DDBJ whole genome shotgun (WGS) entry which is preliminary data.</text>
</comment>
<dbReference type="CDD" id="cd01949">
    <property type="entry name" value="GGDEF"/>
    <property type="match status" value="1"/>
</dbReference>
<dbReference type="PANTHER" id="PTHR45138:SF9">
    <property type="entry name" value="DIGUANYLATE CYCLASE DGCM-RELATED"/>
    <property type="match status" value="1"/>
</dbReference>
<dbReference type="GO" id="GO:1902201">
    <property type="term" value="P:negative regulation of bacterial-type flagellum-dependent cell motility"/>
    <property type="evidence" value="ECO:0007669"/>
    <property type="project" value="TreeGrafter"/>
</dbReference>
<dbReference type="GO" id="GO:0052621">
    <property type="term" value="F:diguanylate cyclase activity"/>
    <property type="evidence" value="ECO:0007669"/>
    <property type="project" value="UniProtKB-EC"/>
</dbReference>
<dbReference type="InterPro" id="IPR000160">
    <property type="entry name" value="GGDEF_dom"/>
</dbReference>
<dbReference type="SUPFAM" id="SSF55073">
    <property type="entry name" value="Nucleotide cyclase"/>
    <property type="match status" value="1"/>
</dbReference>
<organism evidence="5 6">
    <name type="scientific">Acidisoma silvae</name>
    <dbReference type="NCBI Taxonomy" id="2802396"/>
    <lineage>
        <taxon>Bacteria</taxon>
        <taxon>Pseudomonadati</taxon>
        <taxon>Pseudomonadota</taxon>
        <taxon>Alphaproteobacteria</taxon>
        <taxon>Acetobacterales</taxon>
        <taxon>Acidocellaceae</taxon>
        <taxon>Acidisoma</taxon>
    </lineage>
</organism>
<reference evidence="5" key="2">
    <citation type="submission" date="2021-01" db="EMBL/GenBank/DDBJ databases">
        <authorList>
            <person name="Mieszkin S."/>
            <person name="Pouder E."/>
            <person name="Alain K."/>
        </authorList>
    </citation>
    <scope>NUCLEOTIDE SEQUENCE</scope>
    <source>
        <strain evidence="5">HW T2.11</strain>
    </source>
</reference>
<comment type="catalytic activity">
    <reaction evidence="2">
        <text>2 GTP = 3',3'-c-di-GMP + 2 diphosphate</text>
        <dbReference type="Rhea" id="RHEA:24898"/>
        <dbReference type="ChEBI" id="CHEBI:33019"/>
        <dbReference type="ChEBI" id="CHEBI:37565"/>
        <dbReference type="ChEBI" id="CHEBI:58805"/>
        <dbReference type="EC" id="2.7.7.65"/>
    </reaction>
</comment>
<dbReference type="Pfam" id="PF00990">
    <property type="entry name" value="GGDEF"/>
    <property type="match status" value="1"/>
</dbReference>
<evidence type="ECO:0000256" key="1">
    <source>
        <dbReference type="ARBA" id="ARBA00012528"/>
    </source>
</evidence>
<evidence type="ECO:0000256" key="3">
    <source>
        <dbReference type="SAM" id="Coils"/>
    </source>
</evidence>
<dbReference type="RefSeq" id="WP_227322276.1">
    <property type="nucleotide sequence ID" value="NZ_JAESVB010000007.1"/>
</dbReference>
<dbReference type="Gene3D" id="1.25.40.10">
    <property type="entry name" value="Tetratricopeptide repeat domain"/>
    <property type="match status" value="1"/>
</dbReference>
<dbReference type="PROSITE" id="PS50887">
    <property type="entry name" value="GGDEF"/>
    <property type="match status" value="1"/>
</dbReference>
<dbReference type="GO" id="GO:0043709">
    <property type="term" value="P:cell adhesion involved in single-species biofilm formation"/>
    <property type="evidence" value="ECO:0007669"/>
    <property type="project" value="TreeGrafter"/>
</dbReference>
<dbReference type="InterPro" id="IPR011990">
    <property type="entry name" value="TPR-like_helical_dom_sf"/>
</dbReference>
<proteinExistence type="predicted"/>
<evidence type="ECO:0000256" key="2">
    <source>
        <dbReference type="ARBA" id="ARBA00034247"/>
    </source>
</evidence>
<evidence type="ECO:0000313" key="5">
    <source>
        <dbReference type="EMBL" id="MCB8876615.1"/>
    </source>
</evidence>